<feature type="compositionally biased region" description="Polar residues" evidence="1">
    <location>
        <begin position="456"/>
        <end position="480"/>
    </location>
</feature>
<feature type="compositionally biased region" description="Basic and acidic residues" evidence="1">
    <location>
        <begin position="74"/>
        <end position="83"/>
    </location>
</feature>
<feature type="compositionally biased region" description="Polar residues" evidence="1">
    <location>
        <begin position="497"/>
        <end position="509"/>
    </location>
</feature>
<sequence>MTSSFSILTPPSRLFSSRKILTPTSNPTQISPIIANDCSVGTSPSSPTIDVKIPACSLEMPVSFHPKSKHLHLQTHESDHNPSKEPVYLSISTKPGFYESLRAPQQGETVTNHDRDDDKHPIPLAFTSPSLSDVPLSPGEPSDTESLSPPPTSNRAVPITPDNATPHERQIVLSSKDERRPTSHSHSDPPVGESETIASASILSLFEFLDENGTNIDLSSQRRKSSRGEGLRDVSSFLDDDENSPADQVTINYEYPVNPIELSSPPPWNPPNRCSNMNPNSAPRPLYTHTELSLSRRSVLRHLSHPPPSTLKTTHRVAGGQLPQNMVVGQPSGSLAIRRQADKVKNRLSELMHIPTTTSHHRRTTTGNEALHHHIHGDEEITDEEPQTQTQTQTPGLMSPRYVEALRSASSLFTRRGGKKVVSPVEVETRRPANANPFQLHNERFQSIMKRGTRMRSNTLQMKDLPSTTGSASSIVNGSTRDLGRGARRGQEETSRSQDTTTTPSLNSDGQEKTTRTPVQVVDTNSSVDRADTTVSNPLHRSPADEPTSTSSTSPTSSMSPTSPTSKIDPKTKLRPRPPPLTNLPLHKPDDPQPLSSPSSVRSMSSILRLGPVQSLNLNGGVGMVGERKERGFGSVGTLEILQYDELEEGE</sequence>
<feature type="compositionally biased region" description="Low complexity" evidence="1">
    <location>
        <begin position="593"/>
        <end position="603"/>
    </location>
</feature>
<feature type="region of interest" description="Disordered" evidence="1">
    <location>
        <begin position="456"/>
        <end position="603"/>
    </location>
</feature>
<protein>
    <submittedName>
        <fullName evidence="2">Uncharacterized protein</fullName>
    </submittedName>
</protein>
<dbReference type="GeneID" id="43587715"/>
<accession>A0A5M6C229</accession>
<organism evidence="2 3">
    <name type="scientific">Kwoniella shandongensis</name>
    <dbReference type="NCBI Taxonomy" id="1734106"/>
    <lineage>
        <taxon>Eukaryota</taxon>
        <taxon>Fungi</taxon>
        <taxon>Dikarya</taxon>
        <taxon>Basidiomycota</taxon>
        <taxon>Agaricomycotina</taxon>
        <taxon>Tremellomycetes</taxon>
        <taxon>Tremellales</taxon>
        <taxon>Cryptococcaceae</taxon>
        <taxon>Kwoniella</taxon>
    </lineage>
</organism>
<dbReference type="Proteomes" id="UP000322225">
    <property type="component" value="Chromosome 14"/>
</dbReference>
<feature type="compositionally biased region" description="Basic and acidic residues" evidence="1">
    <location>
        <begin position="165"/>
        <end position="187"/>
    </location>
</feature>
<dbReference type="EMBL" id="CP144064">
    <property type="protein sequence ID" value="WWD22639.1"/>
    <property type="molecule type" value="Genomic_DNA"/>
</dbReference>
<feature type="region of interest" description="Disordered" evidence="1">
    <location>
        <begin position="106"/>
        <end position="194"/>
    </location>
</feature>
<evidence type="ECO:0000313" key="3">
    <source>
        <dbReference type="Proteomes" id="UP000322225"/>
    </source>
</evidence>
<gene>
    <name evidence="2" type="ORF">CI109_107132</name>
</gene>
<feature type="region of interest" description="Disordered" evidence="1">
    <location>
        <begin position="219"/>
        <end position="246"/>
    </location>
</feature>
<evidence type="ECO:0000313" key="2">
    <source>
        <dbReference type="EMBL" id="WWD22639.1"/>
    </source>
</evidence>
<feature type="compositionally biased region" description="Polar residues" evidence="1">
    <location>
        <begin position="516"/>
        <end position="539"/>
    </location>
</feature>
<feature type="compositionally biased region" description="Basic and acidic residues" evidence="1">
    <location>
        <begin position="482"/>
        <end position="496"/>
    </location>
</feature>
<name>A0A5M6C229_9TREE</name>
<feature type="compositionally biased region" description="Basic and acidic residues" evidence="1">
    <location>
        <begin position="111"/>
        <end position="121"/>
    </location>
</feature>
<reference evidence="2" key="1">
    <citation type="submission" date="2017-08" db="EMBL/GenBank/DDBJ databases">
        <authorList>
            <person name="Cuomo C."/>
            <person name="Billmyre B."/>
            <person name="Heitman J."/>
        </authorList>
    </citation>
    <scope>NUCLEOTIDE SEQUENCE</scope>
    <source>
        <strain evidence="2">CBS 12478</strain>
    </source>
</reference>
<proteinExistence type="predicted"/>
<feature type="compositionally biased region" description="Low complexity" evidence="1">
    <location>
        <begin position="547"/>
        <end position="566"/>
    </location>
</feature>
<keyword evidence="3" id="KW-1185">Reference proteome</keyword>
<evidence type="ECO:0000256" key="1">
    <source>
        <dbReference type="SAM" id="MobiDB-lite"/>
    </source>
</evidence>
<dbReference type="RefSeq" id="XP_031862002.1">
    <property type="nucleotide sequence ID" value="XM_032003589.1"/>
</dbReference>
<dbReference type="AlphaFoldDB" id="A0A5M6C229"/>
<reference evidence="2" key="2">
    <citation type="submission" date="2024-01" db="EMBL/GenBank/DDBJ databases">
        <title>Comparative genomics of Cryptococcus and Kwoniella reveals pathogenesis evolution and contrasting modes of karyotype evolution via chromosome fusion or intercentromeric recombination.</title>
        <authorList>
            <person name="Coelho M.A."/>
            <person name="David-Palma M."/>
            <person name="Shea T."/>
            <person name="Bowers K."/>
            <person name="McGinley-Smith S."/>
            <person name="Mohammad A.W."/>
            <person name="Gnirke A."/>
            <person name="Yurkov A.M."/>
            <person name="Nowrousian M."/>
            <person name="Sun S."/>
            <person name="Cuomo C.A."/>
            <person name="Heitman J."/>
        </authorList>
    </citation>
    <scope>NUCLEOTIDE SEQUENCE</scope>
    <source>
        <strain evidence="2">CBS 12478</strain>
    </source>
</reference>
<feature type="region of interest" description="Disordered" evidence="1">
    <location>
        <begin position="69"/>
        <end position="89"/>
    </location>
</feature>
<dbReference type="KEGG" id="ksn:43587715"/>